<comment type="caution">
    <text evidence="1">The sequence shown here is derived from an EMBL/GenBank/DDBJ whole genome shotgun (WGS) entry which is preliminary data.</text>
</comment>
<dbReference type="Proteomes" id="UP001501237">
    <property type="component" value="Unassembled WGS sequence"/>
</dbReference>
<gene>
    <name evidence="1" type="ORF">GCM10010468_60560</name>
</gene>
<reference evidence="2" key="1">
    <citation type="journal article" date="2019" name="Int. J. Syst. Evol. Microbiol.">
        <title>The Global Catalogue of Microorganisms (GCM) 10K type strain sequencing project: providing services to taxonomists for standard genome sequencing and annotation.</title>
        <authorList>
            <consortium name="The Broad Institute Genomics Platform"/>
            <consortium name="The Broad Institute Genome Sequencing Center for Infectious Disease"/>
            <person name="Wu L."/>
            <person name="Ma J."/>
        </authorList>
    </citation>
    <scope>NUCLEOTIDE SEQUENCE [LARGE SCALE GENOMIC DNA]</scope>
    <source>
        <strain evidence="2">JCM 9377</strain>
    </source>
</reference>
<protein>
    <submittedName>
        <fullName evidence="1">Uncharacterized protein</fullName>
    </submittedName>
</protein>
<evidence type="ECO:0000313" key="1">
    <source>
        <dbReference type="EMBL" id="GAA3230230.1"/>
    </source>
</evidence>
<keyword evidence="2" id="KW-1185">Reference proteome</keyword>
<dbReference type="RefSeq" id="WP_344835174.1">
    <property type="nucleotide sequence ID" value="NZ_BAAAUV010000020.1"/>
</dbReference>
<name>A0ABP6QH29_9ACTN</name>
<accession>A0ABP6QH29</accession>
<proteinExistence type="predicted"/>
<evidence type="ECO:0000313" key="2">
    <source>
        <dbReference type="Proteomes" id="UP001501237"/>
    </source>
</evidence>
<organism evidence="1 2">
    <name type="scientific">Actinocorallia longicatena</name>
    <dbReference type="NCBI Taxonomy" id="111803"/>
    <lineage>
        <taxon>Bacteria</taxon>
        <taxon>Bacillati</taxon>
        <taxon>Actinomycetota</taxon>
        <taxon>Actinomycetes</taxon>
        <taxon>Streptosporangiales</taxon>
        <taxon>Thermomonosporaceae</taxon>
        <taxon>Actinocorallia</taxon>
    </lineage>
</organism>
<sequence>MDKIREGYYAVWRGEEFPASPSHDEVRLYTEVPLAGFKAALPGRFVKTVPYDELDRLHYVVTRCLWNDQPFVILGEHDGWLRVEYTGGRAPVAERLKLERFDRGVYQAWAPVTEIREIREEVYE</sequence>
<dbReference type="EMBL" id="BAAAUV010000020">
    <property type="protein sequence ID" value="GAA3230230.1"/>
    <property type="molecule type" value="Genomic_DNA"/>
</dbReference>